<evidence type="ECO:0000313" key="2">
    <source>
        <dbReference type="Proteomes" id="UP000050525"/>
    </source>
</evidence>
<organism evidence="1 2">
    <name type="scientific">Alligator mississippiensis</name>
    <name type="common">American alligator</name>
    <dbReference type="NCBI Taxonomy" id="8496"/>
    <lineage>
        <taxon>Eukaryota</taxon>
        <taxon>Metazoa</taxon>
        <taxon>Chordata</taxon>
        <taxon>Craniata</taxon>
        <taxon>Vertebrata</taxon>
        <taxon>Euteleostomi</taxon>
        <taxon>Archelosauria</taxon>
        <taxon>Archosauria</taxon>
        <taxon>Crocodylia</taxon>
        <taxon>Alligatoridae</taxon>
        <taxon>Alligatorinae</taxon>
        <taxon>Alligator</taxon>
    </lineage>
</organism>
<protein>
    <submittedName>
        <fullName evidence="1">Uncharacterized protein</fullName>
    </submittedName>
</protein>
<dbReference type="AlphaFoldDB" id="A0A151M951"/>
<sequence>MDDIRGAFERHTDCLFPESADYWRCRGWKREFDSSSVLRTGLCSASLFLPGDPIWPAHCRLCWSAYKLQM</sequence>
<reference evidence="1 2" key="1">
    <citation type="journal article" date="2012" name="Genome Biol.">
        <title>Sequencing three crocodilian genomes to illuminate the evolution of archosaurs and amniotes.</title>
        <authorList>
            <person name="St John J.A."/>
            <person name="Braun E.L."/>
            <person name="Isberg S.R."/>
            <person name="Miles L.G."/>
            <person name="Chong A.Y."/>
            <person name="Gongora J."/>
            <person name="Dalzell P."/>
            <person name="Moran C."/>
            <person name="Bed'hom B."/>
            <person name="Abzhanov A."/>
            <person name="Burgess S.C."/>
            <person name="Cooksey A.M."/>
            <person name="Castoe T.A."/>
            <person name="Crawford N.G."/>
            <person name="Densmore L.D."/>
            <person name="Drew J.C."/>
            <person name="Edwards S.V."/>
            <person name="Faircloth B.C."/>
            <person name="Fujita M.K."/>
            <person name="Greenwold M.J."/>
            <person name="Hoffmann F.G."/>
            <person name="Howard J.M."/>
            <person name="Iguchi T."/>
            <person name="Janes D.E."/>
            <person name="Khan S.Y."/>
            <person name="Kohno S."/>
            <person name="de Koning A.J."/>
            <person name="Lance S.L."/>
            <person name="McCarthy F.M."/>
            <person name="McCormack J.E."/>
            <person name="Merchant M.E."/>
            <person name="Peterson D.G."/>
            <person name="Pollock D.D."/>
            <person name="Pourmand N."/>
            <person name="Raney B.J."/>
            <person name="Roessler K.A."/>
            <person name="Sanford J.R."/>
            <person name="Sawyer R.H."/>
            <person name="Schmidt C.J."/>
            <person name="Triplett E.W."/>
            <person name="Tuberville T.D."/>
            <person name="Venegas-Anaya M."/>
            <person name="Howard J.T."/>
            <person name="Jarvis E.D."/>
            <person name="Guillette L.J.Jr."/>
            <person name="Glenn T.C."/>
            <person name="Green R.E."/>
            <person name="Ray D.A."/>
        </authorList>
    </citation>
    <scope>NUCLEOTIDE SEQUENCE [LARGE SCALE GENOMIC DNA]</scope>
    <source>
        <strain evidence="1">KSC_2009_1</strain>
    </source>
</reference>
<comment type="caution">
    <text evidence="1">The sequence shown here is derived from an EMBL/GenBank/DDBJ whole genome shotgun (WGS) entry which is preliminary data.</text>
</comment>
<dbReference type="Proteomes" id="UP000050525">
    <property type="component" value="Unassembled WGS sequence"/>
</dbReference>
<proteinExistence type="predicted"/>
<dbReference type="EMBL" id="AKHW03006295">
    <property type="protein sequence ID" value="KYO21042.1"/>
    <property type="molecule type" value="Genomic_DNA"/>
</dbReference>
<keyword evidence="2" id="KW-1185">Reference proteome</keyword>
<name>A0A151M951_ALLMI</name>
<accession>A0A151M951</accession>
<evidence type="ECO:0000313" key="1">
    <source>
        <dbReference type="EMBL" id="KYO21042.1"/>
    </source>
</evidence>
<gene>
    <name evidence="1" type="ORF">Y1Q_0001353</name>
</gene>